<evidence type="ECO:0000256" key="1">
    <source>
        <dbReference type="SAM" id="MobiDB-lite"/>
    </source>
</evidence>
<dbReference type="Proteomes" id="UP000215127">
    <property type="component" value="Chromosome 3"/>
</dbReference>
<feature type="compositionally biased region" description="Polar residues" evidence="1">
    <location>
        <begin position="195"/>
        <end position="204"/>
    </location>
</feature>
<dbReference type="AlphaFoldDB" id="A0A1X7RMW1"/>
<keyword evidence="3" id="KW-1185">Reference proteome</keyword>
<name>A0A1X7RMW1_ZYMT9</name>
<gene>
    <name evidence="2" type="ORF">ZT3D7_G3924</name>
</gene>
<organism evidence="2 3">
    <name type="scientific">Zymoseptoria tritici (strain ST99CH_3D7)</name>
    <dbReference type="NCBI Taxonomy" id="1276538"/>
    <lineage>
        <taxon>Eukaryota</taxon>
        <taxon>Fungi</taxon>
        <taxon>Dikarya</taxon>
        <taxon>Ascomycota</taxon>
        <taxon>Pezizomycotina</taxon>
        <taxon>Dothideomycetes</taxon>
        <taxon>Dothideomycetidae</taxon>
        <taxon>Mycosphaerellales</taxon>
        <taxon>Mycosphaerellaceae</taxon>
        <taxon>Zymoseptoria</taxon>
    </lineage>
</organism>
<feature type="region of interest" description="Disordered" evidence="1">
    <location>
        <begin position="194"/>
        <end position="236"/>
    </location>
</feature>
<dbReference type="EMBL" id="LT853694">
    <property type="protein sequence ID" value="SMQ48774.1"/>
    <property type="molecule type" value="Genomic_DNA"/>
</dbReference>
<sequence length="236" mass="25914">MRTNDLQTVILELSRSQPSQARAIARSSVCENLADLENELIEVSAVVGDLRLPLEQSEQLKVRASPSWPDAVEESSDDFHELEERLDVVRATIDGLFRTLKSQYSYALRLQQVSRDVSPVSRHEVPEEALARATQTDRDLYTSYIGLVPSSDQYGSVSQGYTAVDGPRFTQQCPASAANPSRAGSGGAPPVYYGNVTSWPQGSQLDDVPPRSDVHRTSSLGRRRNLQPNGIDRSAA</sequence>
<reference evidence="2 3" key="1">
    <citation type="submission" date="2016-06" db="EMBL/GenBank/DDBJ databases">
        <authorList>
            <person name="Kjaerup R.B."/>
            <person name="Dalgaard T.S."/>
            <person name="Juul-Madsen H.R."/>
        </authorList>
    </citation>
    <scope>NUCLEOTIDE SEQUENCE [LARGE SCALE GENOMIC DNA]</scope>
</reference>
<accession>A0A1X7RMW1</accession>
<proteinExistence type="predicted"/>
<evidence type="ECO:0000313" key="2">
    <source>
        <dbReference type="EMBL" id="SMQ48774.1"/>
    </source>
</evidence>
<protein>
    <submittedName>
        <fullName evidence="2">Uncharacterized protein</fullName>
    </submittedName>
</protein>
<evidence type="ECO:0000313" key="3">
    <source>
        <dbReference type="Proteomes" id="UP000215127"/>
    </source>
</evidence>